<dbReference type="GO" id="GO:0000287">
    <property type="term" value="F:magnesium ion binding"/>
    <property type="evidence" value="ECO:0007669"/>
    <property type="project" value="TreeGrafter"/>
</dbReference>
<name>A0A1H0K7I6_9BACI</name>
<dbReference type="CDD" id="cd07517">
    <property type="entry name" value="HAD_HPP"/>
    <property type="match status" value="1"/>
</dbReference>
<organism evidence="1 2">
    <name type="scientific">Alkalicoccus daliensis</name>
    <dbReference type="NCBI Taxonomy" id="745820"/>
    <lineage>
        <taxon>Bacteria</taxon>
        <taxon>Bacillati</taxon>
        <taxon>Bacillota</taxon>
        <taxon>Bacilli</taxon>
        <taxon>Bacillales</taxon>
        <taxon>Bacillaceae</taxon>
        <taxon>Alkalicoccus</taxon>
    </lineage>
</organism>
<dbReference type="EMBL" id="FNIL01000016">
    <property type="protein sequence ID" value="SDO51827.1"/>
    <property type="molecule type" value="Genomic_DNA"/>
</dbReference>
<sequence>MSGRKLIFFDIDGTLLDEEKHLPASTEAAVAELKEAGHYVVIATGRAPFMFSKLQERLKINSFVSFNGSYVEFEGEAVHKQSLNPEELKRFTAFAAENDHPVVYLDHLDMKANVPHHPHIEESLGSLKFDHPELDETYLEDRNIYQTLLFCTDGEEVPYEKEFPEFDFIRWHEVSTDVLPAGGSKAIGIEIIMNKLGMKKEDVYVFGDGPNDVEMLSFTENSVAMGNAVPQAKAAAAIETAHVNDDGIVKALRQFALIK</sequence>
<dbReference type="InterPro" id="IPR036412">
    <property type="entry name" value="HAD-like_sf"/>
</dbReference>
<reference evidence="2" key="1">
    <citation type="submission" date="2016-10" db="EMBL/GenBank/DDBJ databases">
        <authorList>
            <person name="Varghese N."/>
            <person name="Submissions S."/>
        </authorList>
    </citation>
    <scope>NUCLEOTIDE SEQUENCE [LARGE SCALE GENOMIC DNA]</scope>
    <source>
        <strain evidence="2">CGMCC 1.10369</strain>
    </source>
</reference>
<dbReference type="Gene3D" id="3.30.1240.10">
    <property type="match status" value="1"/>
</dbReference>
<evidence type="ECO:0008006" key="3">
    <source>
        <dbReference type="Google" id="ProtNLM"/>
    </source>
</evidence>
<dbReference type="SFLD" id="SFLDS00003">
    <property type="entry name" value="Haloacid_Dehalogenase"/>
    <property type="match status" value="1"/>
</dbReference>
<dbReference type="NCBIfam" id="TIGR01484">
    <property type="entry name" value="HAD-SF-IIB"/>
    <property type="match status" value="1"/>
</dbReference>
<dbReference type="GO" id="GO:0005829">
    <property type="term" value="C:cytosol"/>
    <property type="evidence" value="ECO:0007669"/>
    <property type="project" value="TreeGrafter"/>
</dbReference>
<dbReference type="Pfam" id="PF08282">
    <property type="entry name" value="Hydrolase_3"/>
    <property type="match status" value="1"/>
</dbReference>
<dbReference type="RefSeq" id="WP_090844106.1">
    <property type="nucleotide sequence ID" value="NZ_FNIL01000016.1"/>
</dbReference>
<dbReference type="AlphaFoldDB" id="A0A1H0K7I6"/>
<dbReference type="SUPFAM" id="SSF56784">
    <property type="entry name" value="HAD-like"/>
    <property type="match status" value="1"/>
</dbReference>
<proteinExistence type="predicted"/>
<dbReference type="SFLD" id="SFLDG01140">
    <property type="entry name" value="C2.B:_Phosphomannomutase_and_P"/>
    <property type="match status" value="1"/>
</dbReference>
<dbReference type="Proteomes" id="UP000198778">
    <property type="component" value="Unassembled WGS sequence"/>
</dbReference>
<dbReference type="STRING" id="745820.SAMN04488053_11643"/>
<dbReference type="InterPro" id="IPR023214">
    <property type="entry name" value="HAD_sf"/>
</dbReference>
<dbReference type="InterPro" id="IPR006379">
    <property type="entry name" value="HAD-SF_hydro_IIB"/>
</dbReference>
<dbReference type="PANTHER" id="PTHR10000">
    <property type="entry name" value="PHOSPHOSERINE PHOSPHATASE"/>
    <property type="match status" value="1"/>
</dbReference>
<dbReference type="GO" id="GO:0016791">
    <property type="term" value="F:phosphatase activity"/>
    <property type="evidence" value="ECO:0007669"/>
    <property type="project" value="TreeGrafter"/>
</dbReference>
<evidence type="ECO:0000313" key="1">
    <source>
        <dbReference type="EMBL" id="SDO51827.1"/>
    </source>
</evidence>
<evidence type="ECO:0000313" key="2">
    <source>
        <dbReference type="Proteomes" id="UP000198778"/>
    </source>
</evidence>
<dbReference type="NCBIfam" id="TIGR00099">
    <property type="entry name" value="Cof-subfamily"/>
    <property type="match status" value="1"/>
</dbReference>
<dbReference type="InterPro" id="IPR000150">
    <property type="entry name" value="Cof"/>
</dbReference>
<gene>
    <name evidence="1" type="ORF">SAMN04488053_11643</name>
</gene>
<accession>A0A1H0K7I6</accession>
<protein>
    <recommendedName>
        <fullName evidence="3">Cof-type HAD-IIB family hydrolase</fullName>
    </recommendedName>
</protein>
<dbReference type="OrthoDB" id="9810101at2"/>
<dbReference type="Gene3D" id="3.40.50.1000">
    <property type="entry name" value="HAD superfamily/HAD-like"/>
    <property type="match status" value="1"/>
</dbReference>
<dbReference type="PANTHER" id="PTHR10000:SF25">
    <property type="entry name" value="PHOSPHATASE YKRA-RELATED"/>
    <property type="match status" value="1"/>
</dbReference>
<keyword evidence="2" id="KW-1185">Reference proteome</keyword>